<dbReference type="EMBL" id="CP015622">
    <property type="protein sequence ID" value="ANE03059.1"/>
    <property type="molecule type" value="Genomic_DNA"/>
</dbReference>
<dbReference type="AlphaFoldDB" id="A0A172QQV5"/>
<dbReference type="Proteomes" id="UP000076929">
    <property type="component" value="Chromosome"/>
</dbReference>
<evidence type="ECO:0000313" key="2">
    <source>
        <dbReference type="EMBL" id="ANE03059.1"/>
    </source>
</evidence>
<keyword evidence="1" id="KW-0812">Transmembrane</keyword>
<dbReference type="KEGG" id="ccjz:ccrud_01740"/>
<accession>A0A172QQV5</accession>
<organism evidence="2 3">
    <name type="scientific">Corynebacterium crudilactis</name>
    <dbReference type="NCBI Taxonomy" id="1652495"/>
    <lineage>
        <taxon>Bacteria</taxon>
        <taxon>Bacillati</taxon>
        <taxon>Actinomycetota</taxon>
        <taxon>Actinomycetes</taxon>
        <taxon>Mycobacteriales</taxon>
        <taxon>Corynebacteriaceae</taxon>
        <taxon>Corynebacterium</taxon>
    </lineage>
</organism>
<keyword evidence="1" id="KW-0472">Membrane</keyword>
<keyword evidence="3" id="KW-1185">Reference proteome</keyword>
<gene>
    <name evidence="2" type="ORF">ccrud_01740</name>
</gene>
<evidence type="ECO:0000256" key="1">
    <source>
        <dbReference type="SAM" id="Phobius"/>
    </source>
</evidence>
<keyword evidence="1" id="KW-1133">Transmembrane helix</keyword>
<name>A0A172QQV5_9CORY</name>
<evidence type="ECO:0000313" key="3">
    <source>
        <dbReference type="Proteomes" id="UP000076929"/>
    </source>
</evidence>
<reference evidence="2 3" key="1">
    <citation type="submission" date="2016-05" db="EMBL/GenBank/DDBJ databases">
        <title>Complete genome sequence of Corynebacterium crudilactis, a new Corynebacterium species isolated from raw cow's milk.</title>
        <authorList>
            <person name="Christian R."/>
            <person name="Zimmermann J."/>
            <person name="Lipski A."/>
            <person name="Kalinowski J."/>
        </authorList>
    </citation>
    <scope>NUCLEOTIDE SEQUENCE [LARGE SCALE GENOMIC DNA]</scope>
    <source>
        <strain evidence="2 3">JZ16</strain>
    </source>
</reference>
<sequence length="213" mass="24023">MLRNRLFFMLFALVALIGLITGLIVLMVNSQSDEEASSSTRTTVNNTMVIKALQREEEIVLLSAGAIGIHEESIERTIRGKRIPGTQKTVHIQYGYTGKLGIDASDVEIKSSGDNRFSITIPEFIFIGYDDLKFKTLAEDAGWISFSTEDIDTAAVVTEIMSPENFIAQIDTNREILEDQAANFYNDLLNEFTEKLDEELYDDTKIELDFEFE</sequence>
<feature type="transmembrane region" description="Helical" evidence="1">
    <location>
        <begin position="7"/>
        <end position="28"/>
    </location>
</feature>
<proteinExistence type="predicted"/>
<dbReference type="OrthoDB" id="4410230at2"/>
<protein>
    <recommendedName>
        <fullName evidence="4">DUF4230 domain-containing protein</fullName>
    </recommendedName>
</protein>
<evidence type="ECO:0008006" key="4">
    <source>
        <dbReference type="Google" id="ProtNLM"/>
    </source>
</evidence>